<evidence type="ECO:0000313" key="2">
    <source>
        <dbReference type="Proteomes" id="UP000000305"/>
    </source>
</evidence>
<dbReference type="PhylomeDB" id="E9GMX2"/>
<protein>
    <submittedName>
        <fullName evidence="1">Uncharacterized protein</fullName>
    </submittedName>
</protein>
<accession>E9GMX2</accession>
<dbReference type="AlphaFoldDB" id="E9GMX2"/>
<dbReference type="HOGENOM" id="CLU_742403_0_0_1"/>
<dbReference type="KEGG" id="dpx:DAPPUDRAFT_319815"/>
<dbReference type="EMBL" id="GL732553">
    <property type="protein sequence ID" value="EFX79167.1"/>
    <property type="molecule type" value="Genomic_DNA"/>
</dbReference>
<keyword evidence="2" id="KW-1185">Reference proteome</keyword>
<gene>
    <name evidence="1" type="ORF">DAPPUDRAFT_319815</name>
</gene>
<sequence length="373" mass="42049">MAKKINLWISDHEDKIDRKIASEIEEKKLGGLPFKDEKVIGGTKDLNFKVLILKTYVTVILLLKRCFWEEEPIVPIGVKSPQAQSTVAACGKRDTMDDLGKSMVNSLKELNGRGPSKDIFNVPPLFSATISDQIPFVDDFVGNHPHFSMVKASNPDYSILPSNTEVEQVIELQELVGAACVFYMEIPDCTCDNSAAQWAAAIDLVKESSKVFVESRDTKVCWDLLAKLFQLPFFKLLKRMAPYSLLVRPSRETAAAKSRQIQDLPPDLQEELRKSEEILRHHANLVESHKATAKQAAKRKLLVFQHVDFALKEAKLERERQVLEIKLRRTEETPIQYNWAQVPLAYAGVSGIARQTTSVSIATSRQELVRAAY</sequence>
<proteinExistence type="predicted"/>
<dbReference type="Proteomes" id="UP000000305">
    <property type="component" value="Unassembled WGS sequence"/>
</dbReference>
<reference evidence="1 2" key="1">
    <citation type="journal article" date="2011" name="Science">
        <title>The ecoresponsive genome of Daphnia pulex.</title>
        <authorList>
            <person name="Colbourne J.K."/>
            <person name="Pfrender M.E."/>
            <person name="Gilbert D."/>
            <person name="Thomas W.K."/>
            <person name="Tucker A."/>
            <person name="Oakley T.H."/>
            <person name="Tokishita S."/>
            <person name="Aerts A."/>
            <person name="Arnold G.J."/>
            <person name="Basu M.K."/>
            <person name="Bauer D.J."/>
            <person name="Caceres C.E."/>
            <person name="Carmel L."/>
            <person name="Casola C."/>
            <person name="Choi J.H."/>
            <person name="Detter J.C."/>
            <person name="Dong Q."/>
            <person name="Dusheyko S."/>
            <person name="Eads B.D."/>
            <person name="Frohlich T."/>
            <person name="Geiler-Samerotte K.A."/>
            <person name="Gerlach D."/>
            <person name="Hatcher P."/>
            <person name="Jogdeo S."/>
            <person name="Krijgsveld J."/>
            <person name="Kriventseva E.V."/>
            <person name="Kultz D."/>
            <person name="Laforsch C."/>
            <person name="Lindquist E."/>
            <person name="Lopez J."/>
            <person name="Manak J.R."/>
            <person name="Muller J."/>
            <person name="Pangilinan J."/>
            <person name="Patwardhan R.P."/>
            <person name="Pitluck S."/>
            <person name="Pritham E.J."/>
            <person name="Rechtsteiner A."/>
            <person name="Rho M."/>
            <person name="Rogozin I.B."/>
            <person name="Sakarya O."/>
            <person name="Salamov A."/>
            <person name="Schaack S."/>
            <person name="Shapiro H."/>
            <person name="Shiga Y."/>
            <person name="Skalitzky C."/>
            <person name="Smith Z."/>
            <person name="Souvorov A."/>
            <person name="Sung W."/>
            <person name="Tang Z."/>
            <person name="Tsuchiya D."/>
            <person name="Tu H."/>
            <person name="Vos H."/>
            <person name="Wang M."/>
            <person name="Wolf Y.I."/>
            <person name="Yamagata H."/>
            <person name="Yamada T."/>
            <person name="Ye Y."/>
            <person name="Shaw J.R."/>
            <person name="Andrews J."/>
            <person name="Crease T.J."/>
            <person name="Tang H."/>
            <person name="Lucas S.M."/>
            <person name="Robertson H.M."/>
            <person name="Bork P."/>
            <person name="Koonin E.V."/>
            <person name="Zdobnov E.M."/>
            <person name="Grigoriev I.V."/>
            <person name="Lynch M."/>
            <person name="Boore J.L."/>
        </authorList>
    </citation>
    <scope>NUCLEOTIDE SEQUENCE [LARGE SCALE GENOMIC DNA]</scope>
</reference>
<organism evidence="1 2">
    <name type="scientific">Daphnia pulex</name>
    <name type="common">Water flea</name>
    <dbReference type="NCBI Taxonomy" id="6669"/>
    <lineage>
        <taxon>Eukaryota</taxon>
        <taxon>Metazoa</taxon>
        <taxon>Ecdysozoa</taxon>
        <taxon>Arthropoda</taxon>
        <taxon>Crustacea</taxon>
        <taxon>Branchiopoda</taxon>
        <taxon>Diplostraca</taxon>
        <taxon>Cladocera</taxon>
        <taxon>Anomopoda</taxon>
        <taxon>Daphniidae</taxon>
        <taxon>Daphnia</taxon>
    </lineage>
</organism>
<name>E9GMX2_DAPPU</name>
<dbReference type="InParanoid" id="E9GMX2"/>
<evidence type="ECO:0000313" key="1">
    <source>
        <dbReference type="EMBL" id="EFX79167.1"/>
    </source>
</evidence>